<evidence type="ECO:0000256" key="2">
    <source>
        <dbReference type="SAM" id="MobiDB-lite"/>
    </source>
</evidence>
<dbReference type="InterPro" id="IPR019384">
    <property type="entry name" value="FHIP"/>
</dbReference>
<evidence type="ECO:0000256" key="1">
    <source>
        <dbReference type="ARBA" id="ARBA00024336"/>
    </source>
</evidence>
<name>A0A2R5LGP1_9ACAR</name>
<dbReference type="InterPro" id="IPR045668">
    <property type="entry name" value="FHIP_KELAA_motif"/>
</dbReference>
<dbReference type="InterPro" id="IPR045669">
    <property type="entry name" value="FHIP_C"/>
</dbReference>
<feature type="compositionally biased region" description="Low complexity" evidence="2">
    <location>
        <begin position="561"/>
        <end position="570"/>
    </location>
</feature>
<sequence>MSWLRASLRRNRTPILRNVAPETVLEAFRMHWLRTQQLMEKSSLSGTKPTADDITGVLNHLDQMVNFLVEEATTSRNSTAPDGQCSADAPNDASSDQAPSELGPIVDFLLAEGVLDKLFQWSLQAGEFLPVLKQEQLRVYEVLVSHSQHELLLQHGFLRPLLHLLGSCGECGSPVEVEKRLVVLLNTLCVSLSQHPHLLQLFFTTGSHQPARFLIFSLLIPFVHREGSIGQQARDALLLCMALSRKNQSVGLYIAEHSNFCPVLATGLSGLYSVLPRKLPIMAEDWHKLTPEDIQELPELAMFLNSLEFCNAVIQVSHPTVQEQLLEYIYQGFLVPVLGPALHQNTLEEIVTATAYLELFLRTVTEPQLLMVLFRFVLTEKYEDHLVVNTLINRLGSHSRLCLVTMALFRTLLDFNCEDVMLELVFKYLIPCSHVMVSQRSRVRDVDFYSMAAEKFLSLIPSSCHTSSADESPISRNLRHPRESLLPDDVANSEGSFRAKGGQRRSISTTFPSSDSSAAESPKMAQNGSQWHVSDDTGYHLYLLDARHQVRAVRKACTAWSSSYDGSSSDTNGVTPDRTECGGDDGSVSAGDSGVFVTKEGVKGGFEAFGSPDIGPFLGILLARLEMMPQNDVYTNLQLTSLVSRLALYPQPLLRSFLLSHSLVFQPSIRSLFQVLGSLKHKVDSYSHTLPNFEELLGRARQFFVTREERLLGEGPPRHYGGDAPVRRSYSFSQGFIRGDAKRRSFSNLFRRLGDRASPRAPALQSIPDQRGYRYISSVSRDTEEDLKLESIKTRHAVLCAVVLEEFLKELAAISQEHAVQQLAL</sequence>
<dbReference type="EMBL" id="GGLE01004361">
    <property type="protein sequence ID" value="MBY08487.1"/>
    <property type="molecule type" value="Transcribed_RNA"/>
</dbReference>
<feature type="region of interest" description="Disordered" evidence="2">
    <location>
        <begin position="561"/>
        <end position="587"/>
    </location>
</feature>
<dbReference type="PANTHER" id="PTHR21705:SF11">
    <property type="entry name" value="FHIP FAMILY PROTEIN CG3558"/>
    <property type="match status" value="1"/>
</dbReference>
<evidence type="ECO:0000259" key="3">
    <source>
        <dbReference type="Pfam" id="PF19314"/>
    </source>
</evidence>
<evidence type="ECO:0000313" key="4">
    <source>
        <dbReference type="EMBL" id="MBY08487.1"/>
    </source>
</evidence>
<feature type="domain" description="FHF complex subunit HOOK-interacting protein C-terminal" evidence="3">
    <location>
        <begin position="614"/>
        <end position="705"/>
    </location>
</feature>
<dbReference type="Pfam" id="PF19311">
    <property type="entry name" value="KELAA"/>
    <property type="match status" value="1"/>
</dbReference>
<feature type="region of interest" description="Disordered" evidence="2">
    <location>
        <begin position="463"/>
        <end position="531"/>
    </location>
</feature>
<dbReference type="Pfam" id="PF10257">
    <property type="entry name" value="RAI16-like"/>
    <property type="match status" value="1"/>
</dbReference>
<dbReference type="PANTHER" id="PTHR21705">
    <property type="entry name" value="RAI16 PROTEIN-RELATED"/>
    <property type="match status" value="1"/>
</dbReference>
<organism evidence="4">
    <name type="scientific">Ornithodoros turicata</name>
    <dbReference type="NCBI Taxonomy" id="34597"/>
    <lineage>
        <taxon>Eukaryota</taxon>
        <taxon>Metazoa</taxon>
        <taxon>Ecdysozoa</taxon>
        <taxon>Arthropoda</taxon>
        <taxon>Chelicerata</taxon>
        <taxon>Arachnida</taxon>
        <taxon>Acari</taxon>
        <taxon>Parasitiformes</taxon>
        <taxon>Ixodida</taxon>
        <taxon>Ixodoidea</taxon>
        <taxon>Argasidae</taxon>
        <taxon>Ornithodorinae</taxon>
        <taxon>Ornithodoros</taxon>
    </lineage>
</organism>
<feature type="compositionally biased region" description="Low complexity" evidence="2">
    <location>
        <begin position="506"/>
        <end position="517"/>
    </location>
</feature>
<dbReference type="Pfam" id="PF19314">
    <property type="entry name" value="DUF5917"/>
    <property type="match status" value="1"/>
</dbReference>
<proteinExistence type="inferred from homology"/>
<dbReference type="AlphaFoldDB" id="A0A2R5LGP1"/>
<comment type="similarity">
    <text evidence="1">Belongs to the FHIP family.</text>
</comment>
<protein>
    <recommendedName>
        <fullName evidence="3">FHF complex subunit HOOK-interacting protein C-terminal domain-containing protein</fullName>
    </recommendedName>
</protein>
<reference evidence="4" key="1">
    <citation type="submission" date="2018-03" db="EMBL/GenBank/DDBJ databases">
        <title>The relapsing fever spirochete Borrelia turicatae persists in the highly oxidative environment of its soft-bodied tick vector.</title>
        <authorList>
            <person name="Bourret T.J."/>
            <person name="Boyle W.K."/>
            <person name="Valenzuela J.G."/>
            <person name="Oliveira F."/>
            <person name="Lopez J.E."/>
        </authorList>
    </citation>
    <scope>NUCLEOTIDE SEQUENCE</scope>
    <source>
        <strain evidence="4">Kansas strain/isolate</strain>
        <tissue evidence="4">Salivary glands</tissue>
    </source>
</reference>
<accession>A0A2R5LGP1</accession>
<feature type="region of interest" description="Disordered" evidence="2">
    <location>
        <begin position="75"/>
        <end position="98"/>
    </location>
</feature>